<dbReference type="InterPro" id="IPR050468">
    <property type="entry name" value="Cuticle_Struct_Prot"/>
</dbReference>
<dbReference type="Proteomes" id="UP000324222">
    <property type="component" value="Unassembled WGS sequence"/>
</dbReference>
<dbReference type="Pfam" id="PF00379">
    <property type="entry name" value="Chitin_bind_4"/>
    <property type="match status" value="1"/>
</dbReference>
<dbReference type="PROSITE" id="PS00233">
    <property type="entry name" value="CHIT_BIND_RR_1"/>
    <property type="match status" value="1"/>
</dbReference>
<keyword evidence="1 2" id="KW-0193">Cuticle</keyword>
<evidence type="ECO:0000256" key="2">
    <source>
        <dbReference type="PROSITE-ProRule" id="PRU00497"/>
    </source>
</evidence>
<dbReference type="PANTHER" id="PTHR10380">
    <property type="entry name" value="CUTICLE PROTEIN"/>
    <property type="match status" value="1"/>
</dbReference>
<evidence type="ECO:0000313" key="3">
    <source>
        <dbReference type="EMBL" id="MPC28792.1"/>
    </source>
</evidence>
<dbReference type="PROSITE" id="PS51155">
    <property type="entry name" value="CHIT_BIND_RR_2"/>
    <property type="match status" value="1"/>
</dbReference>
<evidence type="ECO:0000256" key="1">
    <source>
        <dbReference type="ARBA" id="ARBA00022460"/>
    </source>
</evidence>
<evidence type="ECO:0000313" key="4">
    <source>
        <dbReference type="Proteomes" id="UP000324222"/>
    </source>
</evidence>
<name>A0A5B7E428_PORTR</name>
<accession>A0A5B7E428</accession>
<keyword evidence="4" id="KW-1185">Reference proteome</keyword>
<dbReference type="InterPro" id="IPR031311">
    <property type="entry name" value="CHIT_BIND_RR_consensus"/>
</dbReference>
<sequence length="352" mass="36533">MNTLVSVLPSRRRSVCQRRSAWRCTARHNTVLCLAVAVACASGQLLAYPGVYGYPGMLGVLPKATPITLKTVSPSTITLKTVPAAPITYKTVAAGPVSPITYNVAPVAPITSVGPVAPLASVAPVAPFHSKFHAQDELGQYSFGYAGGPSSRSETRDAFGRVSGAYNYVDSEGKVQTQHYVADALGFRVSGTNLPVAPDAPEAPALAAPEPVQDTPEVAAAKASFRSLLEEAAATPEATSETVAEPAPEAAAETAVEPAAEDAAVSRKKRAVVVPATYPFHAPLSFSYGYHTPLTYSAGFPTTYSAGFPALATYSGIPAVTTYSAAAPATVKDASLLRVVNNPNHAVSYRVD</sequence>
<reference evidence="3 4" key="1">
    <citation type="submission" date="2019-05" db="EMBL/GenBank/DDBJ databases">
        <title>Another draft genome of Portunus trituberculatus and its Hox gene families provides insights of decapod evolution.</title>
        <authorList>
            <person name="Jeong J.-H."/>
            <person name="Song I."/>
            <person name="Kim S."/>
            <person name="Choi T."/>
            <person name="Kim D."/>
            <person name="Ryu S."/>
            <person name="Kim W."/>
        </authorList>
    </citation>
    <scope>NUCLEOTIDE SEQUENCE [LARGE SCALE GENOMIC DNA]</scope>
    <source>
        <tissue evidence="3">Muscle</tissue>
    </source>
</reference>
<dbReference type="GO" id="GO:0008010">
    <property type="term" value="F:structural constituent of chitin-based larval cuticle"/>
    <property type="evidence" value="ECO:0007669"/>
    <property type="project" value="TreeGrafter"/>
</dbReference>
<gene>
    <name evidence="3" type="primary">CUO6_1</name>
    <name evidence="3" type="ORF">E2C01_022003</name>
</gene>
<dbReference type="AlphaFoldDB" id="A0A5B7E428"/>
<organism evidence="3 4">
    <name type="scientific">Portunus trituberculatus</name>
    <name type="common">Swimming crab</name>
    <name type="synonym">Neptunus trituberculatus</name>
    <dbReference type="NCBI Taxonomy" id="210409"/>
    <lineage>
        <taxon>Eukaryota</taxon>
        <taxon>Metazoa</taxon>
        <taxon>Ecdysozoa</taxon>
        <taxon>Arthropoda</taxon>
        <taxon>Crustacea</taxon>
        <taxon>Multicrustacea</taxon>
        <taxon>Malacostraca</taxon>
        <taxon>Eumalacostraca</taxon>
        <taxon>Eucarida</taxon>
        <taxon>Decapoda</taxon>
        <taxon>Pleocyemata</taxon>
        <taxon>Brachyura</taxon>
        <taxon>Eubrachyura</taxon>
        <taxon>Portunoidea</taxon>
        <taxon>Portunidae</taxon>
        <taxon>Portuninae</taxon>
        <taxon>Portunus</taxon>
    </lineage>
</organism>
<dbReference type="InterPro" id="IPR000618">
    <property type="entry name" value="Insect_cuticle"/>
</dbReference>
<dbReference type="EMBL" id="VSRR010001966">
    <property type="protein sequence ID" value="MPC28792.1"/>
    <property type="molecule type" value="Genomic_DNA"/>
</dbReference>
<proteinExistence type="predicted"/>
<dbReference type="OrthoDB" id="6358661at2759"/>
<comment type="caution">
    <text evidence="3">The sequence shown here is derived from an EMBL/GenBank/DDBJ whole genome shotgun (WGS) entry which is preliminary data.</text>
</comment>
<dbReference type="PANTHER" id="PTHR10380:SF196">
    <property type="entry name" value="CUTICULAR PROTEIN 72EA"/>
    <property type="match status" value="1"/>
</dbReference>
<dbReference type="GO" id="GO:0062129">
    <property type="term" value="C:chitin-based extracellular matrix"/>
    <property type="evidence" value="ECO:0007669"/>
    <property type="project" value="TreeGrafter"/>
</dbReference>
<protein>
    <submittedName>
        <fullName evidence="3">Cuticle protein 6</fullName>
    </submittedName>
</protein>